<comment type="similarity">
    <text evidence="1">Belongs to the initiator RepB protein family.</text>
</comment>
<reference evidence="3 4" key="1">
    <citation type="journal article" date="2019" name="ISME J.">
        <title>Insights into ecological role of a new deltaproteobacterial order Candidatus Acidulodesulfobacterales by metagenomics and metatranscriptomics.</title>
        <authorList>
            <person name="Tan S."/>
            <person name="Liu J."/>
            <person name="Fang Y."/>
            <person name="Hedlund B.P."/>
            <person name="Lian Z.H."/>
            <person name="Huang L.Y."/>
            <person name="Li J.T."/>
            <person name="Huang L.N."/>
            <person name="Li W.J."/>
            <person name="Jiang H.C."/>
            <person name="Dong H.L."/>
            <person name="Shu W.S."/>
        </authorList>
    </citation>
    <scope>NUCLEOTIDE SEQUENCE [LARGE SCALE GENOMIC DNA]</scope>
    <source>
        <strain evidence="3">AP2</strain>
    </source>
</reference>
<dbReference type="Pfam" id="PF01051">
    <property type="entry name" value="Rep3_N"/>
    <property type="match status" value="1"/>
</dbReference>
<evidence type="ECO:0000256" key="1">
    <source>
        <dbReference type="ARBA" id="ARBA00038283"/>
    </source>
</evidence>
<dbReference type="GO" id="GO:0006270">
    <property type="term" value="P:DNA replication initiation"/>
    <property type="evidence" value="ECO:0007669"/>
    <property type="project" value="InterPro"/>
</dbReference>
<dbReference type="Gene3D" id="1.10.10.10">
    <property type="entry name" value="Winged helix-like DNA-binding domain superfamily/Winged helix DNA-binding domain"/>
    <property type="match status" value="2"/>
</dbReference>
<evidence type="ECO:0000259" key="2">
    <source>
        <dbReference type="Pfam" id="PF01051"/>
    </source>
</evidence>
<name>A0A519BFI8_ACIG2</name>
<accession>A0A519BFI8</accession>
<dbReference type="AlphaFoldDB" id="A0A519BFI8"/>
<dbReference type="SUPFAM" id="SSF46785">
    <property type="entry name" value="Winged helix' DNA-binding domain"/>
    <property type="match status" value="2"/>
</dbReference>
<proteinExistence type="inferred from homology"/>
<dbReference type="EMBL" id="SGBC01000003">
    <property type="protein sequence ID" value="RZD16024.1"/>
    <property type="molecule type" value="Genomic_DNA"/>
</dbReference>
<dbReference type="InterPro" id="IPR000525">
    <property type="entry name" value="Initiator_Rep_WH1"/>
</dbReference>
<dbReference type="InterPro" id="IPR036388">
    <property type="entry name" value="WH-like_DNA-bd_sf"/>
</dbReference>
<dbReference type="Proteomes" id="UP000316562">
    <property type="component" value="Unassembled WGS sequence"/>
</dbReference>
<comment type="caution">
    <text evidence="3">The sequence shown here is derived from an EMBL/GenBank/DDBJ whole genome shotgun (WGS) entry which is preliminary data.</text>
</comment>
<evidence type="ECO:0000313" key="3">
    <source>
        <dbReference type="EMBL" id="RZD16024.1"/>
    </source>
</evidence>
<dbReference type="GO" id="GO:0003887">
    <property type="term" value="F:DNA-directed DNA polymerase activity"/>
    <property type="evidence" value="ECO:0007669"/>
    <property type="project" value="InterPro"/>
</dbReference>
<feature type="domain" description="Initiator Rep protein WH1" evidence="2">
    <location>
        <begin position="30"/>
        <end position="167"/>
    </location>
</feature>
<protein>
    <submittedName>
        <fullName evidence="3">RepB family plasmid replication initiator protein</fullName>
    </submittedName>
</protein>
<organism evidence="3 4">
    <name type="scientific">Acididesulfobacter guangdongensis</name>
    <dbReference type="NCBI Taxonomy" id="2597225"/>
    <lineage>
        <taxon>Bacteria</taxon>
        <taxon>Deltaproteobacteria</taxon>
        <taxon>Candidatus Acidulodesulfobacterales</taxon>
        <taxon>Candidatus Acididesulfobacter</taxon>
    </lineage>
</organism>
<dbReference type="InterPro" id="IPR036390">
    <property type="entry name" value="WH_DNA-bd_sf"/>
</dbReference>
<evidence type="ECO:0000313" key="4">
    <source>
        <dbReference type="Proteomes" id="UP000316562"/>
    </source>
</evidence>
<sequence length="325" mass="38498">MKIINLIGEEKRNEFDGLDYIREDNKNLLVKKDNKLVFTKCNLSLVQMKIILVCLGFIFKDDISFKPLRLPAKKFLNIIGVGKENSNYLNKEFKAILSKPIETIEEDCWTIYSWFTKASCKKGIVEISLNPELDPLLLNLRKNFTAYPVNHIIQMNSKYNIRLYEIFTSVLGGNLNFRWRVGIDEFKKLLSIENKKFKEINQMILNKINMTGTDLEIEEIGLIKQSKKVVKLVFNIVRKQSKIRSDVKKILFDAKNKRFAISDNLIKRYQEEYKEINIYEEIKKMENWAVRKSDYKNLTQKDWTEFIGEWLKRKAYGGYFEDFYS</sequence>
<gene>
    <name evidence="3" type="ORF">EVJ46_07460</name>
</gene>